<dbReference type="InterPro" id="IPR036457">
    <property type="entry name" value="PPM-type-like_dom_sf"/>
</dbReference>
<dbReference type="PANTHER" id="PTHR47992">
    <property type="entry name" value="PROTEIN PHOSPHATASE"/>
    <property type="match status" value="1"/>
</dbReference>
<dbReference type="Pfam" id="PF13672">
    <property type="entry name" value="PP2C_2"/>
    <property type="match status" value="1"/>
</dbReference>
<dbReference type="PROSITE" id="PS51746">
    <property type="entry name" value="PPM_2"/>
    <property type="match status" value="1"/>
</dbReference>
<reference evidence="3 4" key="1">
    <citation type="submission" date="2022-07" db="EMBL/GenBank/DDBJ databases">
        <title>Novel species in genus cellulomonas.</title>
        <authorList>
            <person name="Ye L."/>
        </authorList>
    </citation>
    <scope>NUCLEOTIDE SEQUENCE [LARGE SCALE GENOMIC DNA]</scope>
    <source>
        <strain evidence="4">zg-Y338</strain>
    </source>
</reference>
<evidence type="ECO:0000313" key="4">
    <source>
        <dbReference type="Proteomes" id="UP001316189"/>
    </source>
</evidence>
<evidence type="ECO:0000259" key="2">
    <source>
        <dbReference type="PROSITE" id="PS51746"/>
    </source>
</evidence>
<protein>
    <submittedName>
        <fullName evidence="3">Protein phosphatase 2C domain-containing protein</fullName>
    </submittedName>
</protein>
<dbReference type="SMART" id="SM00332">
    <property type="entry name" value="PP2Cc"/>
    <property type="match status" value="1"/>
</dbReference>
<keyword evidence="4" id="KW-1185">Reference proteome</keyword>
<dbReference type="InterPro" id="IPR015655">
    <property type="entry name" value="PP2C"/>
</dbReference>
<dbReference type="SMART" id="SM00331">
    <property type="entry name" value="PP2C_SIG"/>
    <property type="match status" value="1"/>
</dbReference>
<dbReference type="CDD" id="cd00143">
    <property type="entry name" value="PP2Cc"/>
    <property type="match status" value="1"/>
</dbReference>
<name>A0ABY5KZ16_9CELL</name>
<accession>A0ABY5KZ16</accession>
<evidence type="ECO:0000313" key="3">
    <source>
        <dbReference type="EMBL" id="UUI74874.1"/>
    </source>
</evidence>
<proteinExistence type="predicted"/>
<feature type="region of interest" description="Disordered" evidence="1">
    <location>
        <begin position="1"/>
        <end position="21"/>
    </location>
</feature>
<organism evidence="3 4">
    <name type="scientific">Cellulomonas chengniuliangii</name>
    <dbReference type="NCBI Taxonomy" id="2968084"/>
    <lineage>
        <taxon>Bacteria</taxon>
        <taxon>Bacillati</taxon>
        <taxon>Actinomycetota</taxon>
        <taxon>Actinomycetes</taxon>
        <taxon>Micrococcales</taxon>
        <taxon>Cellulomonadaceae</taxon>
        <taxon>Cellulomonas</taxon>
    </lineage>
</organism>
<feature type="domain" description="PPM-type phosphatase" evidence="2">
    <location>
        <begin position="7"/>
        <end position="238"/>
    </location>
</feature>
<dbReference type="RefSeq" id="WP_227570255.1">
    <property type="nucleotide sequence ID" value="NZ_CP101988.1"/>
</dbReference>
<dbReference type="InterPro" id="IPR001932">
    <property type="entry name" value="PPM-type_phosphatase-like_dom"/>
</dbReference>
<gene>
    <name evidence="3" type="ORF">NP064_13965</name>
</gene>
<dbReference type="Proteomes" id="UP001316189">
    <property type="component" value="Chromosome"/>
</dbReference>
<evidence type="ECO:0000256" key="1">
    <source>
        <dbReference type="SAM" id="MobiDB-lite"/>
    </source>
</evidence>
<dbReference type="EMBL" id="CP101988">
    <property type="protein sequence ID" value="UUI74874.1"/>
    <property type="molecule type" value="Genomic_DNA"/>
</dbReference>
<sequence length="244" mass="25525">MSADGPVWGASTDVGTRRASNEDSYVAAEPVFAVADGMGGHEAGEVASAAATRALARLAGKPEVTARDVQERLEAARARLQALPPTLGRSPGTTVAGVVLTEHEGAPHWLVLNLGDSRTYRLQGHVIEQLSVDHSEVQELVDQGHISPEEALRHSRRHVLTRSLGATSSLAVDYLLVPVEQGDRMLVCSDGLTGELDDTVIAGLLRSYPHPQDAADALVAAAVAAGGRDNVTAVVVDAPRDLSA</sequence>
<dbReference type="SUPFAM" id="SSF81606">
    <property type="entry name" value="PP2C-like"/>
    <property type="match status" value="1"/>
</dbReference>
<dbReference type="Gene3D" id="3.60.40.10">
    <property type="entry name" value="PPM-type phosphatase domain"/>
    <property type="match status" value="1"/>
</dbReference>